<proteinExistence type="predicted"/>
<accession>A0A4R8FNZ3</accession>
<dbReference type="Proteomes" id="UP000295484">
    <property type="component" value="Unassembled WGS sequence"/>
</dbReference>
<feature type="transmembrane region" description="Helical" evidence="1">
    <location>
        <begin position="165"/>
        <end position="186"/>
    </location>
</feature>
<gene>
    <name evidence="2" type="ORF">EV657_11932</name>
</gene>
<feature type="transmembrane region" description="Helical" evidence="1">
    <location>
        <begin position="57"/>
        <end position="81"/>
    </location>
</feature>
<feature type="transmembrane region" description="Helical" evidence="1">
    <location>
        <begin position="6"/>
        <end position="24"/>
    </location>
</feature>
<feature type="transmembrane region" description="Helical" evidence="1">
    <location>
        <begin position="31"/>
        <end position="51"/>
    </location>
</feature>
<feature type="transmembrane region" description="Helical" evidence="1">
    <location>
        <begin position="377"/>
        <end position="396"/>
    </location>
</feature>
<protein>
    <recommendedName>
        <fullName evidence="4">APC family permease</fullName>
    </recommendedName>
</protein>
<dbReference type="AlphaFoldDB" id="A0A4R8FNZ3"/>
<feature type="transmembrane region" description="Helical" evidence="1">
    <location>
        <begin position="134"/>
        <end position="153"/>
    </location>
</feature>
<evidence type="ECO:0000313" key="3">
    <source>
        <dbReference type="Proteomes" id="UP000295484"/>
    </source>
</evidence>
<reference evidence="2 3" key="1">
    <citation type="submission" date="2019-03" db="EMBL/GenBank/DDBJ databases">
        <title>Genomic Encyclopedia of Type Strains, Phase IV (KMG-IV): sequencing the most valuable type-strain genomes for metagenomic binning, comparative biology and taxonomic classification.</title>
        <authorList>
            <person name="Goeker M."/>
        </authorList>
    </citation>
    <scope>NUCLEOTIDE SEQUENCE [LARGE SCALE GENOMIC DNA]</scope>
    <source>
        <strain evidence="2 3">JA181</strain>
    </source>
</reference>
<feature type="transmembrane region" description="Helical" evidence="1">
    <location>
        <begin position="93"/>
        <end position="114"/>
    </location>
</feature>
<organism evidence="2 3">
    <name type="scientific">Rhodovulum visakhapatnamense</name>
    <dbReference type="NCBI Taxonomy" id="364297"/>
    <lineage>
        <taxon>Bacteria</taxon>
        <taxon>Pseudomonadati</taxon>
        <taxon>Pseudomonadota</taxon>
        <taxon>Alphaproteobacteria</taxon>
        <taxon>Rhodobacterales</taxon>
        <taxon>Paracoccaceae</taxon>
        <taxon>Rhodovulum</taxon>
    </lineage>
</organism>
<feature type="transmembrane region" description="Helical" evidence="1">
    <location>
        <begin position="201"/>
        <end position="220"/>
    </location>
</feature>
<evidence type="ECO:0008006" key="4">
    <source>
        <dbReference type="Google" id="ProtNLM"/>
    </source>
</evidence>
<dbReference type="RefSeq" id="WP_134078747.1">
    <property type="nucleotide sequence ID" value="NZ_SOEB01000019.1"/>
</dbReference>
<keyword evidence="1" id="KW-1133">Transmembrane helix</keyword>
<feature type="transmembrane region" description="Helical" evidence="1">
    <location>
        <begin position="323"/>
        <end position="347"/>
    </location>
</feature>
<keyword evidence="1" id="KW-0472">Membrane</keyword>
<dbReference type="EMBL" id="SOEB01000019">
    <property type="protein sequence ID" value="TDX25535.1"/>
    <property type="molecule type" value="Genomic_DNA"/>
</dbReference>
<keyword evidence="1" id="KW-0812">Transmembrane</keyword>
<evidence type="ECO:0000313" key="2">
    <source>
        <dbReference type="EMBL" id="TDX25535.1"/>
    </source>
</evidence>
<sequence>MLRDVLIFGTAAAGLLLILSPPMRRWRFWRAMVTPLASIIGSGFLVLGPILNQSLGIWSPAAMALLALIAFGFGGAIRYSIAAGAHGSPPGRLGALAETAAGWTLAFSYVISVAYYLNLLGAFAVRLTPFDTPLAARAVTTTVFLLILTTGLTKGFKALEGLEKYAVSLNLAAICGLLVGLGLFFGETAATTGPVLTPASVSPWAALTLFFGLIVTVQGFETSRYLGAEYDADLRIRSMRGAQYVSTAIYLVYVTLLVLCFAPGKGALDDTAIIDMTSAVSPLLPLVLTVAALAAQFSASVADTTGAGGLVAERSKGLIGNRAAYAVLVAAGIGLTWTADVFAIISYASRAFALYYALEAAIAALAARSAGQGGRAVGFAALGGLGLVIAVLGRPVE</sequence>
<comment type="caution">
    <text evidence="2">The sequence shown here is derived from an EMBL/GenBank/DDBJ whole genome shotgun (WGS) entry which is preliminary data.</text>
</comment>
<name>A0A4R8FNZ3_9RHOB</name>
<evidence type="ECO:0000256" key="1">
    <source>
        <dbReference type="SAM" id="Phobius"/>
    </source>
</evidence>
<feature type="transmembrane region" description="Helical" evidence="1">
    <location>
        <begin position="241"/>
        <end position="264"/>
    </location>
</feature>
<dbReference type="Gene3D" id="1.20.1740.10">
    <property type="entry name" value="Amino acid/polyamine transporter I"/>
    <property type="match status" value="1"/>
</dbReference>
<feature type="transmembrane region" description="Helical" evidence="1">
    <location>
        <begin position="284"/>
        <end position="302"/>
    </location>
</feature>